<dbReference type="GeneID" id="78464954"/>
<dbReference type="Proteomes" id="UP000308196">
    <property type="component" value="Chromosome"/>
</dbReference>
<evidence type="ECO:0000313" key="2">
    <source>
        <dbReference type="Proteomes" id="UP000308196"/>
    </source>
</evidence>
<evidence type="ECO:0000313" key="1">
    <source>
        <dbReference type="EMBL" id="VTR51515.1"/>
    </source>
</evidence>
<dbReference type="EMBL" id="LR590484">
    <property type="protein sequence ID" value="VTR51515.1"/>
    <property type="molecule type" value="Genomic_DNA"/>
</dbReference>
<organism evidence="1 2">
    <name type="scientific">Sphingobacterium thalpophilum</name>
    <dbReference type="NCBI Taxonomy" id="259"/>
    <lineage>
        <taxon>Bacteria</taxon>
        <taxon>Pseudomonadati</taxon>
        <taxon>Bacteroidota</taxon>
        <taxon>Sphingobacteriia</taxon>
        <taxon>Sphingobacteriales</taxon>
        <taxon>Sphingobacteriaceae</taxon>
        <taxon>Sphingobacterium</taxon>
    </lineage>
</organism>
<accession>A0A4U9VVC4</accession>
<dbReference type="RefSeq" id="WP_028070420.1">
    <property type="nucleotide sequence ID" value="NZ_LR590484.1"/>
</dbReference>
<dbReference type="STRING" id="1123265.GCA_000686625_03702"/>
<protein>
    <submittedName>
        <fullName evidence="1">Uncharacterized protein</fullName>
    </submittedName>
</protein>
<dbReference type="AlphaFoldDB" id="A0A4U9VVC4"/>
<sequence length="182" mass="21606">MNWKQNLSSIIINSGYQLSEICAWTNIEVPTLSGMKNLKHPNFTCKEFLLLKLLLKKQHTTFLNEIFGEGYFDEIKKVNYTPKLTRLGEILRDKHQFEVLPKKEVVENSKLKSSRIDYLVFQEDESIRIEEITRLELTLGAKFGYLCDLRFPDLRINSEEEYLIKLEQIKEYNREGNNRRKK</sequence>
<gene>
    <name evidence="1" type="ORF">NCTC11429_04366</name>
</gene>
<proteinExistence type="predicted"/>
<reference evidence="1 2" key="1">
    <citation type="submission" date="2019-05" db="EMBL/GenBank/DDBJ databases">
        <authorList>
            <consortium name="Pathogen Informatics"/>
        </authorList>
    </citation>
    <scope>NUCLEOTIDE SEQUENCE [LARGE SCALE GENOMIC DNA]</scope>
    <source>
        <strain evidence="1 2">NCTC11429</strain>
    </source>
</reference>
<dbReference type="KEGG" id="stha:NCTC11429_04366"/>
<name>A0A4U9VVC4_9SPHI</name>